<evidence type="ECO:0000259" key="3">
    <source>
        <dbReference type="PROSITE" id="PS51186"/>
    </source>
</evidence>
<dbReference type="PANTHER" id="PTHR23088:SF50">
    <property type="entry name" value="HYDROLASE YHCX"/>
    <property type="match status" value="1"/>
</dbReference>
<dbReference type="AlphaFoldDB" id="A0A9X4AMA7"/>
<dbReference type="InterPro" id="IPR001110">
    <property type="entry name" value="UPF0012_CS"/>
</dbReference>
<dbReference type="CDD" id="cd07574">
    <property type="entry name" value="nitrilase_Rim1_like"/>
    <property type="match status" value="1"/>
</dbReference>
<dbReference type="InterPro" id="IPR000182">
    <property type="entry name" value="GNAT_dom"/>
</dbReference>
<proteinExistence type="inferred from homology"/>
<protein>
    <submittedName>
        <fullName evidence="4">GNAT family N-acetyltransferase</fullName>
        <ecNumber evidence="4">2.3.1.-</ecNumber>
    </submittedName>
</protein>
<dbReference type="PROSITE" id="PS50263">
    <property type="entry name" value="CN_HYDROLASE"/>
    <property type="match status" value="1"/>
</dbReference>
<sequence length="520" mass="60799">MSKLDLTQFEKKLMVRNIGHNDIKQLLDLQAQCFPNMEPWKREHLESHIALFPEGQFCVEYDGVIIGSCSSLIVNFDEYDDKHTWDDITDEGYITNHDPEGYNLYGIEVMVDPEFRGMKIGKRLYDARKELAREMNLKSIIIGGRIPNYYQYQRKMSPREYVEEVMSKNIFDPVLTFQIMNGFTVMRINPNYLPDDKQSAKYATLMEWNNIDYRAKSKRHFKTAYPVRITVIQYMMKNIESFEEFARQVEYYVDVAYDFGSDFAVFPEIFTTQLMSFLEEKVPSKSIRLLAAYTEDYIELFTHLAVKYNVNIVGGSHFVEEDDHVYNIAYLFRRDGTIEKQYKIHVTPNERKWWGIQPGDTVKVFDTDCGKIAIQICYDIQFPELSRYAVDQGANIIFVPFCTDDRQGYLRVRYCAQARAVENQVYTVIAGTVGNLTQVENMDIQYGQSAIFTPSDFEFARDGIIGETTPNVETVVVGDVDLEILRRQRKSGTVRQLRDRRRDLFEISYRNIETEVKPNK</sequence>
<name>A0A9X4AMA7_9BACI</name>
<accession>A0A9X4AMA7</accession>
<organism evidence="4 5">
    <name type="scientific">Terrihalobacillus insolitus</name>
    <dbReference type="NCBI Taxonomy" id="2950438"/>
    <lineage>
        <taxon>Bacteria</taxon>
        <taxon>Bacillati</taxon>
        <taxon>Bacillota</taxon>
        <taxon>Bacilli</taxon>
        <taxon>Bacillales</taxon>
        <taxon>Bacillaceae</taxon>
        <taxon>Terrihalobacillus</taxon>
    </lineage>
</organism>
<evidence type="ECO:0000313" key="4">
    <source>
        <dbReference type="EMBL" id="MDC3424644.1"/>
    </source>
</evidence>
<dbReference type="PROSITE" id="PS51186">
    <property type="entry name" value="GNAT"/>
    <property type="match status" value="1"/>
</dbReference>
<dbReference type="EC" id="2.3.1.-" evidence="4"/>
<keyword evidence="4" id="KW-0808">Transferase</keyword>
<dbReference type="CDD" id="cd04301">
    <property type="entry name" value="NAT_SF"/>
    <property type="match status" value="1"/>
</dbReference>
<comment type="similarity">
    <text evidence="1">Belongs to the carbon-nitrogen hydrolase superfamily. NIT1/NIT2 family.</text>
</comment>
<dbReference type="InterPro" id="IPR003010">
    <property type="entry name" value="C-N_Hydrolase"/>
</dbReference>
<dbReference type="Gene3D" id="3.40.630.30">
    <property type="match status" value="1"/>
</dbReference>
<dbReference type="Proteomes" id="UP001145050">
    <property type="component" value="Unassembled WGS sequence"/>
</dbReference>
<gene>
    <name evidence="4" type="ORF">NC797_08990</name>
</gene>
<comment type="caution">
    <text evidence="4">The sequence shown here is derived from an EMBL/GenBank/DDBJ whole genome shotgun (WGS) entry which is preliminary data.</text>
</comment>
<keyword evidence="5" id="KW-1185">Reference proteome</keyword>
<dbReference type="RefSeq" id="WP_272436445.1">
    <property type="nucleotide sequence ID" value="NZ_JAMQKB010000007.1"/>
</dbReference>
<dbReference type="InterPro" id="IPR016181">
    <property type="entry name" value="Acyl_CoA_acyltransferase"/>
</dbReference>
<dbReference type="PROSITE" id="PS01227">
    <property type="entry name" value="UPF0012"/>
    <property type="match status" value="1"/>
</dbReference>
<dbReference type="Pfam" id="PF00795">
    <property type="entry name" value="CN_hydrolase"/>
    <property type="match status" value="1"/>
</dbReference>
<dbReference type="Pfam" id="PF00583">
    <property type="entry name" value="Acetyltransf_1"/>
    <property type="match status" value="1"/>
</dbReference>
<evidence type="ECO:0000256" key="1">
    <source>
        <dbReference type="ARBA" id="ARBA00010613"/>
    </source>
</evidence>
<dbReference type="PANTHER" id="PTHR23088">
    <property type="entry name" value="NITRILASE-RELATED"/>
    <property type="match status" value="1"/>
</dbReference>
<dbReference type="SUPFAM" id="SSF56317">
    <property type="entry name" value="Carbon-nitrogen hydrolase"/>
    <property type="match status" value="1"/>
</dbReference>
<evidence type="ECO:0000313" key="5">
    <source>
        <dbReference type="Proteomes" id="UP001145050"/>
    </source>
</evidence>
<dbReference type="Gene3D" id="3.60.110.10">
    <property type="entry name" value="Carbon-nitrogen hydrolase"/>
    <property type="match status" value="1"/>
</dbReference>
<dbReference type="InterPro" id="IPR036526">
    <property type="entry name" value="C-N_Hydrolase_sf"/>
</dbReference>
<feature type="domain" description="N-acetyltransferase" evidence="3">
    <location>
        <begin position="13"/>
        <end position="211"/>
    </location>
</feature>
<dbReference type="SUPFAM" id="SSF55729">
    <property type="entry name" value="Acyl-CoA N-acyltransferases (Nat)"/>
    <property type="match status" value="1"/>
</dbReference>
<dbReference type="GO" id="GO:0016747">
    <property type="term" value="F:acyltransferase activity, transferring groups other than amino-acyl groups"/>
    <property type="evidence" value="ECO:0007669"/>
    <property type="project" value="InterPro"/>
</dbReference>
<feature type="domain" description="CN hydrolase" evidence="2">
    <location>
        <begin position="227"/>
        <end position="482"/>
    </location>
</feature>
<keyword evidence="4" id="KW-0012">Acyltransferase</keyword>
<reference evidence="4" key="1">
    <citation type="submission" date="2022-06" db="EMBL/GenBank/DDBJ databases">
        <title>Aquibacillus sp. a new bacterium isolated from soil saline samples.</title>
        <authorList>
            <person name="Galisteo C."/>
            <person name="De La Haba R."/>
            <person name="Sanchez-Porro C."/>
            <person name="Ventosa A."/>
        </authorList>
    </citation>
    <scope>NUCLEOTIDE SEQUENCE</scope>
    <source>
        <strain evidence="4">3ASR75-11</strain>
    </source>
</reference>
<dbReference type="EMBL" id="JAMQKB010000007">
    <property type="protein sequence ID" value="MDC3424644.1"/>
    <property type="molecule type" value="Genomic_DNA"/>
</dbReference>
<evidence type="ECO:0000259" key="2">
    <source>
        <dbReference type="PROSITE" id="PS50263"/>
    </source>
</evidence>